<keyword evidence="7" id="KW-0813">Transport</keyword>
<proteinExistence type="inferred from homology"/>
<dbReference type="Proteomes" id="UP000178129">
    <property type="component" value="Unassembled WGS sequence"/>
</dbReference>
<evidence type="ECO:0000256" key="12">
    <source>
        <dbReference type="ARBA" id="ARBA00023006"/>
    </source>
</evidence>
<feature type="transmembrane region" description="Helical" evidence="18">
    <location>
        <begin position="254"/>
        <end position="274"/>
    </location>
</feature>
<dbReference type="GO" id="GO:0000139">
    <property type="term" value="C:Golgi membrane"/>
    <property type="evidence" value="ECO:0007669"/>
    <property type="project" value="UniProtKB-SubCell"/>
</dbReference>
<dbReference type="GO" id="GO:0034045">
    <property type="term" value="C:phagophore assembly site membrane"/>
    <property type="evidence" value="ECO:0007669"/>
    <property type="project" value="UniProtKB-SubCell"/>
</dbReference>
<dbReference type="Gene3D" id="2.70.130.10">
    <property type="entry name" value="Mannose-6-phosphate receptor binding domain"/>
    <property type="match status" value="1"/>
</dbReference>
<dbReference type="AlphaFoldDB" id="A0A1E1KM04"/>
<evidence type="ECO:0000313" key="22">
    <source>
        <dbReference type="Proteomes" id="UP000178129"/>
    </source>
</evidence>
<keyword evidence="9 19" id="KW-0732">Signal</keyword>
<keyword evidence="13" id="KW-0333">Golgi apparatus</keyword>
<evidence type="ECO:0000256" key="1">
    <source>
        <dbReference type="ARBA" id="ARBA00004304"/>
    </source>
</evidence>
<organism evidence="21 22">
    <name type="scientific">Rhynchosporium graminicola</name>
    <dbReference type="NCBI Taxonomy" id="2792576"/>
    <lineage>
        <taxon>Eukaryota</taxon>
        <taxon>Fungi</taxon>
        <taxon>Dikarya</taxon>
        <taxon>Ascomycota</taxon>
        <taxon>Pezizomycotina</taxon>
        <taxon>Leotiomycetes</taxon>
        <taxon>Helotiales</taxon>
        <taxon>Ploettnerulaceae</taxon>
        <taxon>Rhynchosporium</taxon>
    </lineage>
</organism>
<evidence type="ECO:0000256" key="6">
    <source>
        <dbReference type="ARBA" id="ARBA00013776"/>
    </source>
</evidence>
<evidence type="ECO:0000313" key="21">
    <source>
        <dbReference type="EMBL" id="CZS99059.1"/>
    </source>
</evidence>
<keyword evidence="10" id="KW-0653">Protein transport</keyword>
<dbReference type="STRING" id="914237.A0A1E1KM04"/>
<evidence type="ECO:0000256" key="10">
    <source>
        <dbReference type="ARBA" id="ARBA00022927"/>
    </source>
</evidence>
<keyword evidence="22" id="KW-1185">Reference proteome</keyword>
<evidence type="ECO:0000256" key="5">
    <source>
        <dbReference type="ARBA" id="ARBA00005363"/>
    </source>
</evidence>
<dbReference type="GO" id="GO:0031966">
    <property type="term" value="C:mitochondrial membrane"/>
    <property type="evidence" value="ECO:0007669"/>
    <property type="project" value="UniProtKB-SubCell"/>
</dbReference>
<evidence type="ECO:0000256" key="4">
    <source>
        <dbReference type="ARBA" id="ARBA00004614"/>
    </source>
</evidence>
<keyword evidence="12" id="KW-0072">Autophagy</keyword>
<evidence type="ECO:0000256" key="8">
    <source>
        <dbReference type="ARBA" id="ARBA00022692"/>
    </source>
</evidence>
<dbReference type="SUPFAM" id="SSF50911">
    <property type="entry name" value="Mannose 6-phosphate receptor domain"/>
    <property type="match status" value="1"/>
</dbReference>
<dbReference type="InterPro" id="IPR044865">
    <property type="entry name" value="MRH_dom"/>
</dbReference>
<dbReference type="InterPro" id="IPR018939">
    <property type="entry name" value="Autophagy-rel_prot_27"/>
</dbReference>
<dbReference type="Pfam" id="PF09451">
    <property type="entry name" value="ATG27"/>
    <property type="match status" value="1"/>
</dbReference>
<keyword evidence="8 18" id="KW-0812">Transmembrane</keyword>
<keyword evidence="17" id="KW-0968">Cytoplasmic vesicle</keyword>
<evidence type="ECO:0000256" key="7">
    <source>
        <dbReference type="ARBA" id="ARBA00022448"/>
    </source>
</evidence>
<evidence type="ECO:0000256" key="3">
    <source>
        <dbReference type="ARBA" id="ARBA00004472"/>
    </source>
</evidence>
<protein>
    <recommendedName>
        <fullName evidence="6">Autophagy-related protein 27</fullName>
    </recommendedName>
</protein>
<feature type="chain" id="PRO_5009446158" description="Autophagy-related protein 27" evidence="19">
    <location>
        <begin position="23"/>
        <end position="327"/>
    </location>
</feature>
<comment type="similarity">
    <text evidence="5">Belongs to the ATG27 family.</text>
</comment>
<evidence type="ECO:0000256" key="2">
    <source>
        <dbReference type="ARBA" id="ARBA00004358"/>
    </source>
</evidence>
<evidence type="ECO:0000256" key="16">
    <source>
        <dbReference type="ARBA" id="ARBA00023157"/>
    </source>
</evidence>
<evidence type="ECO:0000256" key="11">
    <source>
        <dbReference type="ARBA" id="ARBA00022989"/>
    </source>
</evidence>
<dbReference type="PANTHER" id="PTHR15071:SF13">
    <property type="entry name" value="AUTOPHAGY-RELATED PROTEIN 27"/>
    <property type="match status" value="1"/>
</dbReference>
<dbReference type="GO" id="GO:0006914">
    <property type="term" value="P:autophagy"/>
    <property type="evidence" value="ECO:0007669"/>
    <property type="project" value="UniProtKB-KW"/>
</dbReference>
<accession>A0A1E1KM04</accession>
<keyword evidence="11 18" id="KW-1133">Transmembrane helix</keyword>
<keyword evidence="16" id="KW-1015">Disulfide bond</keyword>
<dbReference type="GO" id="GO:0015031">
    <property type="term" value="P:protein transport"/>
    <property type="evidence" value="ECO:0007669"/>
    <property type="project" value="UniProtKB-KW"/>
</dbReference>
<feature type="domain" description="MRH" evidence="20">
    <location>
        <begin position="28"/>
        <end position="239"/>
    </location>
</feature>
<keyword evidence="15 18" id="KW-0472">Membrane</keyword>
<evidence type="ECO:0000256" key="18">
    <source>
        <dbReference type="SAM" id="Phobius"/>
    </source>
</evidence>
<dbReference type="GO" id="GO:0030659">
    <property type="term" value="C:cytoplasmic vesicle membrane"/>
    <property type="evidence" value="ECO:0007669"/>
    <property type="project" value="UniProtKB-SubCell"/>
</dbReference>
<evidence type="ECO:0000256" key="19">
    <source>
        <dbReference type="SAM" id="SignalP"/>
    </source>
</evidence>
<comment type="caution">
    <text evidence="21">The sequence shown here is derived from an EMBL/GenBank/DDBJ whole genome shotgun (WGS) entry which is preliminary data.</text>
</comment>
<keyword evidence="14" id="KW-0496">Mitochondrion</keyword>
<evidence type="ECO:0000256" key="9">
    <source>
        <dbReference type="ARBA" id="ARBA00022729"/>
    </source>
</evidence>
<reference evidence="22" key="1">
    <citation type="submission" date="2016-03" db="EMBL/GenBank/DDBJ databases">
        <authorList>
            <person name="Ploux O."/>
        </authorList>
    </citation>
    <scope>NUCLEOTIDE SEQUENCE [LARGE SCALE GENOMIC DNA]</scope>
    <source>
        <strain evidence="22">UK7</strain>
    </source>
</reference>
<dbReference type="InParanoid" id="A0A1E1KM04"/>
<name>A0A1E1KM04_9HELO</name>
<dbReference type="FunCoup" id="A0A1E1KM04">
    <property type="interactions" value="78"/>
</dbReference>
<dbReference type="PROSITE" id="PS51914">
    <property type="entry name" value="MRH"/>
    <property type="match status" value="1"/>
</dbReference>
<comment type="subcellular location">
    <subcellularLocation>
        <location evidence="2">Cytoplasmic vesicle membrane</location>
        <topology evidence="2">Single-pass type I membrane protein</topology>
    </subcellularLocation>
    <subcellularLocation>
        <location evidence="4">Golgi apparatus membrane</location>
        <topology evidence="4">Single-pass type I membrane protein</topology>
    </subcellularLocation>
    <subcellularLocation>
        <location evidence="1">Mitochondrion membrane</location>
        <topology evidence="1">Single-pass membrane protein</topology>
    </subcellularLocation>
    <subcellularLocation>
        <location evidence="3">Preautophagosomal structure membrane</location>
        <topology evidence="3">Single-pass type I membrane protein</topology>
    </subcellularLocation>
</comment>
<sequence>MRLPRSSAEAALLSAFLFPLLAATTGGITCGKTIVDKKEFDFSKLGGPRSAIDPQDRGASYRNITYTIDICKPLKRDSAQTCPGGTRVCAIERDQNKETGDEIIGEIIPYAGELKEKGGGNMDAKWALLATDGSNTDSKKEGLRLTMNGGFKMVDKKKRPQKTIVEFICDKNLEGTENLPIPEDKYVEKLKRAEGDDKKEGEPEKDVSKEPSLKFIRVDHADSDDTLRMEWRTKHACEDAINNPDPPAEKKPGWGFFTWFIIIAFLSTATYLIFGSWLNYNRYGARGWDLLPHGDTIRDVPYLFKDWIRRVLSTVQGGGSRGGYAAV</sequence>
<dbReference type="PANTHER" id="PTHR15071">
    <property type="entry name" value="MANNOSE-6-PHOSPHATE RECEPTOR FAMILY MEMBER"/>
    <property type="match status" value="1"/>
</dbReference>
<evidence type="ECO:0000256" key="13">
    <source>
        <dbReference type="ARBA" id="ARBA00023034"/>
    </source>
</evidence>
<evidence type="ECO:0000259" key="20">
    <source>
        <dbReference type="PROSITE" id="PS51914"/>
    </source>
</evidence>
<evidence type="ECO:0000256" key="14">
    <source>
        <dbReference type="ARBA" id="ARBA00023128"/>
    </source>
</evidence>
<evidence type="ECO:0000256" key="17">
    <source>
        <dbReference type="ARBA" id="ARBA00023329"/>
    </source>
</evidence>
<gene>
    <name evidence="21" type="ORF">RCO7_00428</name>
</gene>
<evidence type="ECO:0000256" key="15">
    <source>
        <dbReference type="ARBA" id="ARBA00023136"/>
    </source>
</evidence>
<dbReference type="InterPro" id="IPR009011">
    <property type="entry name" value="Man6P_isomerase_rcpt-bd_dom_sf"/>
</dbReference>
<feature type="signal peptide" evidence="19">
    <location>
        <begin position="1"/>
        <end position="22"/>
    </location>
</feature>
<dbReference type="EMBL" id="FJUW01000016">
    <property type="protein sequence ID" value="CZS99059.1"/>
    <property type="molecule type" value="Genomic_DNA"/>
</dbReference>